<dbReference type="EMBL" id="JBHSIU010000007">
    <property type="protein sequence ID" value="MFC4997081.1"/>
    <property type="molecule type" value="Genomic_DNA"/>
</dbReference>
<organism evidence="3 4">
    <name type="scientific">Dactylosporangium cerinum</name>
    <dbReference type="NCBI Taxonomy" id="1434730"/>
    <lineage>
        <taxon>Bacteria</taxon>
        <taxon>Bacillati</taxon>
        <taxon>Actinomycetota</taxon>
        <taxon>Actinomycetes</taxon>
        <taxon>Micromonosporales</taxon>
        <taxon>Micromonosporaceae</taxon>
        <taxon>Dactylosporangium</taxon>
    </lineage>
</organism>
<proteinExistence type="predicted"/>
<gene>
    <name evidence="3" type="ORF">ACFPIJ_04490</name>
</gene>
<reference evidence="4" key="1">
    <citation type="journal article" date="2019" name="Int. J. Syst. Evol. Microbiol.">
        <title>The Global Catalogue of Microorganisms (GCM) 10K type strain sequencing project: providing services to taxonomists for standard genome sequencing and annotation.</title>
        <authorList>
            <consortium name="The Broad Institute Genomics Platform"/>
            <consortium name="The Broad Institute Genome Sequencing Center for Infectious Disease"/>
            <person name="Wu L."/>
            <person name="Ma J."/>
        </authorList>
    </citation>
    <scope>NUCLEOTIDE SEQUENCE [LARGE SCALE GENOMIC DNA]</scope>
    <source>
        <strain evidence="4">CGMCC 4.7152</strain>
    </source>
</reference>
<protein>
    <submittedName>
        <fullName evidence="3">Wadjet anti-phage system protein JetD domain-containing protein</fullName>
    </submittedName>
</protein>
<dbReference type="PIRSF" id="PIRSF028408">
    <property type="entry name" value="UCP028408"/>
    <property type="match status" value="1"/>
</dbReference>
<dbReference type="Pfam" id="PF09983">
    <property type="entry name" value="JetD_C"/>
    <property type="match status" value="1"/>
</dbReference>
<dbReference type="InterPro" id="IPR024534">
    <property type="entry name" value="JetD_C"/>
</dbReference>
<feature type="domain" description="Wadjet protein JetD C-terminal" evidence="1">
    <location>
        <begin position="219"/>
        <end position="393"/>
    </location>
</feature>
<evidence type="ECO:0000313" key="3">
    <source>
        <dbReference type="EMBL" id="MFC4997081.1"/>
    </source>
</evidence>
<dbReference type="InterPro" id="IPR014544">
    <property type="entry name" value="UCP028408"/>
</dbReference>
<keyword evidence="4" id="KW-1185">Reference proteome</keyword>
<name>A0ABV9VN96_9ACTN</name>
<comment type="caution">
    <text evidence="3">The sequence shown here is derived from an EMBL/GenBank/DDBJ whole genome shotgun (WGS) entry which is preliminary data.</text>
</comment>
<evidence type="ECO:0000259" key="1">
    <source>
        <dbReference type="Pfam" id="PF09983"/>
    </source>
</evidence>
<accession>A0ABV9VN96</accession>
<feature type="domain" description="DUF3322" evidence="2">
    <location>
        <begin position="14"/>
        <end position="196"/>
    </location>
</feature>
<evidence type="ECO:0000259" key="2">
    <source>
        <dbReference type="Pfam" id="PF11795"/>
    </source>
</evidence>
<dbReference type="Proteomes" id="UP001595912">
    <property type="component" value="Unassembled WGS sequence"/>
</dbReference>
<dbReference type="InterPro" id="IPR024537">
    <property type="entry name" value="DUF3322"/>
</dbReference>
<sequence length="407" mass="45791">MPGRTPAREPWTTPTDVTDVLRRRWDRGDFLAASAAGADWQPVAVPIRAPTAREIAAAFAAAQAWAERWRAADPRLFRLEHRPVGGRHVGTNTLPCRAWIDTPRQLWQILGVTRQAQCFDELIELTRRRAPALVDYLAAQPMKVLHHEQHWAALLDTVLWIEANTGADVYLRQVDVPGVDTKFIEQHRSILASLLDRQLPEHRIVAEVPASDFAGRYRFRKKPAYARVRRLDPSVNLAGPYSDIAIRVDELTATPLQASTVYVVENEVTYLALPSAPDAVVIFGGGYALSTLEPLHWLTERQLIYWGDIDTHGFAILSRLRQLFPSTRSMLMDRTTLLAHETQWVREPTPVSAHLPALDDHEASLYRDLVEDALGPSVRLEQERIRFSAVRTAMSNALPPTLLSTQG</sequence>
<dbReference type="Pfam" id="PF11795">
    <property type="entry name" value="DUF3322"/>
    <property type="match status" value="1"/>
</dbReference>
<dbReference type="RefSeq" id="WP_380113315.1">
    <property type="nucleotide sequence ID" value="NZ_JBHSIU010000007.1"/>
</dbReference>
<evidence type="ECO:0000313" key="4">
    <source>
        <dbReference type="Proteomes" id="UP001595912"/>
    </source>
</evidence>